<sequence length="492" mass="57178">MDWDDSDDDLVRPFEYRDQEEQAEAWCNHPAQVQNKQLLAENLRLKKLLRENGISWDPRLTLDPNDRTRGTWSSPSPPSKRMRTRSSTGPGRLAHEGRRLPTLPMEIQLFILEYAMTSRFPIIDPLCTLSKDNITAEERRRGTQLAIGFLATCRAHFVEGTRFLWRNNTFIFTSHIALRNFANLSLKHRMAIKQITLRIIARYYDDEERKHFAPFPSPGYAYDSPITLKVIKRTREKNLARKGFRSYTWDQVVDFLDALRPPFDPNHPKGQPRPRLLPNLERLRMDFVNFPDEFLTPPRGTALHDLAAHDLGCTLNEIQLTGLPECHWGQEMGSHLCGMVKDDGVRLDSDPVFVYCRNQLRPLAGRKRWDSLWYPRVIRAWKFLADEHARTKDKPASPQRPRGHRDGHAGSYRMPPAPAEEGHPVSQWKRRRTIWKRVPMSQESGERIWNEFDRLTGLPIDNDNYDSDEDEYDISEFICPGCGIMHGPPGDH</sequence>
<gene>
    <name evidence="2" type="ORF">B0T15DRAFT_152532</name>
</gene>
<dbReference type="RefSeq" id="XP_062722560.1">
    <property type="nucleotide sequence ID" value="XM_062862018.1"/>
</dbReference>
<dbReference type="AlphaFoldDB" id="A0AAJ0GVT5"/>
<dbReference type="EMBL" id="JAUDZG010000003">
    <property type="protein sequence ID" value="KAK3306780.1"/>
    <property type="molecule type" value="Genomic_DNA"/>
</dbReference>
<evidence type="ECO:0000256" key="1">
    <source>
        <dbReference type="SAM" id="MobiDB-lite"/>
    </source>
</evidence>
<dbReference type="GeneID" id="87880847"/>
<proteinExistence type="predicted"/>
<evidence type="ECO:0000313" key="3">
    <source>
        <dbReference type="Proteomes" id="UP001273166"/>
    </source>
</evidence>
<name>A0AAJ0GVT5_9PEZI</name>
<comment type="caution">
    <text evidence="2">The sequence shown here is derived from an EMBL/GenBank/DDBJ whole genome shotgun (WGS) entry which is preliminary data.</text>
</comment>
<feature type="region of interest" description="Disordered" evidence="1">
    <location>
        <begin position="389"/>
        <end position="428"/>
    </location>
</feature>
<accession>A0AAJ0GVT5</accession>
<reference evidence="2" key="1">
    <citation type="journal article" date="2023" name="Mol. Phylogenet. Evol.">
        <title>Genome-scale phylogeny and comparative genomics of the fungal order Sordariales.</title>
        <authorList>
            <person name="Hensen N."/>
            <person name="Bonometti L."/>
            <person name="Westerberg I."/>
            <person name="Brannstrom I.O."/>
            <person name="Guillou S."/>
            <person name="Cros-Aarteil S."/>
            <person name="Calhoun S."/>
            <person name="Haridas S."/>
            <person name="Kuo A."/>
            <person name="Mondo S."/>
            <person name="Pangilinan J."/>
            <person name="Riley R."/>
            <person name="LaButti K."/>
            <person name="Andreopoulos B."/>
            <person name="Lipzen A."/>
            <person name="Chen C."/>
            <person name="Yan M."/>
            <person name="Daum C."/>
            <person name="Ng V."/>
            <person name="Clum A."/>
            <person name="Steindorff A."/>
            <person name="Ohm R.A."/>
            <person name="Martin F."/>
            <person name="Silar P."/>
            <person name="Natvig D.O."/>
            <person name="Lalanne C."/>
            <person name="Gautier V."/>
            <person name="Ament-Velasquez S.L."/>
            <person name="Kruys A."/>
            <person name="Hutchinson M.I."/>
            <person name="Powell A.J."/>
            <person name="Barry K."/>
            <person name="Miller A.N."/>
            <person name="Grigoriev I.V."/>
            <person name="Debuchy R."/>
            <person name="Gladieux P."/>
            <person name="Hiltunen Thoren M."/>
            <person name="Johannesson H."/>
        </authorList>
    </citation>
    <scope>NUCLEOTIDE SEQUENCE</scope>
    <source>
        <strain evidence="2">CBS 333.67</strain>
    </source>
</reference>
<dbReference type="Proteomes" id="UP001273166">
    <property type="component" value="Unassembled WGS sequence"/>
</dbReference>
<organism evidence="2 3">
    <name type="scientific">Chaetomium strumarium</name>
    <dbReference type="NCBI Taxonomy" id="1170767"/>
    <lineage>
        <taxon>Eukaryota</taxon>
        <taxon>Fungi</taxon>
        <taxon>Dikarya</taxon>
        <taxon>Ascomycota</taxon>
        <taxon>Pezizomycotina</taxon>
        <taxon>Sordariomycetes</taxon>
        <taxon>Sordariomycetidae</taxon>
        <taxon>Sordariales</taxon>
        <taxon>Chaetomiaceae</taxon>
        <taxon>Chaetomium</taxon>
    </lineage>
</organism>
<reference evidence="2" key="2">
    <citation type="submission" date="2023-06" db="EMBL/GenBank/DDBJ databases">
        <authorList>
            <consortium name="Lawrence Berkeley National Laboratory"/>
            <person name="Mondo S.J."/>
            <person name="Hensen N."/>
            <person name="Bonometti L."/>
            <person name="Westerberg I."/>
            <person name="Brannstrom I.O."/>
            <person name="Guillou S."/>
            <person name="Cros-Aarteil S."/>
            <person name="Calhoun S."/>
            <person name="Haridas S."/>
            <person name="Kuo A."/>
            <person name="Pangilinan J."/>
            <person name="Riley R."/>
            <person name="Labutti K."/>
            <person name="Andreopoulos B."/>
            <person name="Lipzen A."/>
            <person name="Chen C."/>
            <person name="Yanf M."/>
            <person name="Daum C."/>
            <person name="Ng V."/>
            <person name="Clum A."/>
            <person name="Steindorff A."/>
            <person name="Ohm R."/>
            <person name="Martin F."/>
            <person name="Silar P."/>
            <person name="Natvig D."/>
            <person name="Lalanne C."/>
            <person name="Gautier V."/>
            <person name="Ament-Velasquez S.L."/>
            <person name="Kruys A."/>
            <person name="Hutchinson M.I."/>
            <person name="Powell A.J."/>
            <person name="Barry K."/>
            <person name="Miller A.N."/>
            <person name="Grigoriev I.V."/>
            <person name="Debuchy R."/>
            <person name="Gladieux P."/>
            <person name="Thoren M.H."/>
            <person name="Johannesson H."/>
        </authorList>
    </citation>
    <scope>NUCLEOTIDE SEQUENCE</scope>
    <source>
        <strain evidence="2">CBS 333.67</strain>
    </source>
</reference>
<keyword evidence="3" id="KW-1185">Reference proteome</keyword>
<feature type="region of interest" description="Disordered" evidence="1">
    <location>
        <begin position="59"/>
        <end position="97"/>
    </location>
</feature>
<protein>
    <submittedName>
        <fullName evidence="2">Uncharacterized protein</fullName>
    </submittedName>
</protein>
<evidence type="ECO:0000313" key="2">
    <source>
        <dbReference type="EMBL" id="KAK3306780.1"/>
    </source>
</evidence>